<keyword evidence="8 9" id="KW-0472">Membrane</keyword>
<keyword evidence="4 9" id="KW-0812">Transmembrane</keyword>
<evidence type="ECO:0000313" key="12">
    <source>
        <dbReference type="Proteomes" id="UP000295621"/>
    </source>
</evidence>
<name>A0A4R4RGU2_9ACTN</name>
<evidence type="ECO:0000256" key="1">
    <source>
        <dbReference type="ARBA" id="ARBA00004162"/>
    </source>
</evidence>
<comment type="subcellular location">
    <subcellularLocation>
        <location evidence="1 9">Cell membrane</location>
        <topology evidence="1 9">Single-pass membrane protein</topology>
    </subcellularLocation>
</comment>
<keyword evidence="3 9" id="KW-1003">Cell membrane</keyword>
<evidence type="ECO:0000313" key="11">
    <source>
        <dbReference type="EMBL" id="TDC48661.1"/>
    </source>
</evidence>
<dbReference type="GO" id="GO:0008320">
    <property type="term" value="F:protein transmembrane transporter activity"/>
    <property type="evidence" value="ECO:0007669"/>
    <property type="project" value="UniProtKB-UniRule"/>
</dbReference>
<protein>
    <recommendedName>
        <fullName evidence="9">Sec-independent protein translocase protein TatA</fullName>
    </recommendedName>
</protein>
<evidence type="ECO:0000256" key="9">
    <source>
        <dbReference type="HAMAP-Rule" id="MF_00236"/>
    </source>
</evidence>
<keyword evidence="7 9" id="KW-0811">Translocation</keyword>
<dbReference type="GO" id="GO:0033281">
    <property type="term" value="C:TAT protein transport complex"/>
    <property type="evidence" value="ECO:0007669"/>
    <property type="project" value="UniProtKB-UniRule"/>
</dbReference>
<keyword evidence="5 9" id="KW-0653">Protein transport</keyword>
<keyword evidence="2 9" id="KW-0813">Transport</keyword>
<dbReference type="OrthoDB" id="5245163at2"/>
<dbReference type="PANTHER" id="PTHR42982:SF8">
    <property type="entry name" value="SEC-INDEPENDENT PROTEIN TRANSLOCASE PROTEIN TATA"/>
    <property type="match status" value="1"/>
</dbReference>
<sequence length="104" mass="10483">MGPIGTPELIIAVVVLFLLFGAKRMPDMARGIGQSLKIFKTEMSKPADSDASNAVIVDPAPAQAPTAPTAQATAQPAQAAEAPATETPAAPAAAPADPQVRPAQ</sequence>
<comment type="subunit">
    <text evidence="9">The Tat system comprises two distinct complexes: a TatABC complex, containing multiple copies of TatA, TatB and TatC subunits, and a separate TatA complex, containing only TatA subunits. Substrates initially bind to the TatABC complex, which probably triggers association of the separate TatA complex to form the active translocon.</text>
</comment>
<reference evidence="11 12" key="1">
    <citation type="submission" date="2019-02" db="EMBL/GenBank/DDBJ databases">
        <title>Draft genome sequences of novel Actinobacteria.</title>
        <authorList>
            <person name="Sahin N."/>
            <person name="Ay H."/>
            <person name="Saygin H."/>
        </authorList>
    </citation>
    <scope>NUCLEOTIDE SEQUENCE [LARGE SCALE GENOMIC DNA]</scope>
    <source>
        <strain evidence="11 12">KC603</strain>
    </source>
</reference>
<gene>
    <name evidence="9 11" type="primary">tatA</name>
    <name evidence="11" type="ORF">E1212_20475</name>
</gene>
<dbReference type="Gene3D" id="1.20.5.3310">
    <property type="match status" value="1"/>
</dbReference>
<organism evidence="11 12">
    <name type="scientific">Jiangella ureilytica</name>
    <dbReference type="NCBI Taxonomy" id="2530374"/>
    <lineage>
        <taxon>Bacteria</taxon>
        <taxon>Bacillati</taxon>
        <taxon>Actinomycetota</taxon>
        <taxon>Actinomycetes</taxon>
        <taxon>Jiangellales</taxon>
        <taxon>Jiangellaceae</taxon>
        <taxon>Jiangella</taxon>
    </lineage>
</organism>
<dbReference type="RefSeq" id="WP_131985864.1">
    <property type="nucleotide sequence ID" value="NZ_SMKL01000052.1"/>
</dbReference>
<evidence type="ECO:0000256" key="10">
    <source>
        <dbReference type="SAM" id="MobiDB-lite"/>
    </source>
</evidence>
<dbReference type="Proteomes" id="UP000295621">
    <property type="component" value="Unassembled WGS sequence"/>
</dbReference>
<dbReference type="EMBL" id="SMKL01000052">
    <property type="protein sequence ID" value="TDC48661.1"/>
    <property type="molecule type" value="Genomic_DNA"/>
</dbReference>
<comment type="function">
    <text evidence="9">Part of the twin-arginine translocation (Tat) system that transports large folded proteins containing a characteristic twin-arginine motif in their signal peptide across membranes. TatA could form the protein-conducting channel of the Tat system.</text>
</comment>
<dbReference type="HAMAP" id="MF_00236">
    <property type="entry name" value="TatA_E"/>
    <property type="match status" value="1"/>
</dbReference>
<feature type="compositionally biased region" description="Low complexity" evidence="10">
    <location>
        <begin position="58"/>
        <end position="104"/>
    </location>
</feature>
<keyword evidence="12" id="KW-1185">Reference proteome</keyword>
<comment type="similarity">
    <text evidence="9">Belongs to the TatA/E family.</text>
</comment>
<evidence type="ECO:0000256" key="2">
    <source>
        <dbReference type="ARBA" id="ARBA00022448"/>
    </source>
</evidence>
<dbReference type="AlphaFoldDB" id="A0A4R4RGU2"/>
<comment type="caution">
    <text evidence="11">The sequence shown here is derived from an EMBL/GenBank/DDBJ whole genome shotgun (WGS) entry which is preliminary data.</text>
</comment>
<accession>A0A4R4RGU2</accession>
<dbReference type="Pfam" id="PF02416">
    <property type="entry name" value="TatA_B_E"/>
    <property type="match status" value="1"/>
</dbReference>
<evidence type="ECO:0000256" key="4">
    <source>
        <dbReference type="ARBA" id="ARBA00022692"/>
    </source>
</evidence>
<dbReference type="PANTHER" id="PTHR42982">
    <property type="entry name" value="SEC-INDEPENDENT PROTEIN TRANSLOCASE PROTEIN TATA"/>
    <property type="match status" value="1"/>
</dbReference>
<dbReference type="InterPro" id="IPR006312">
    <property type="entry name" value="TatA/E"/>
</dbReference>
<evidence type="ECO:0000256" key="6">
    <source>
        <dbReference type="ARBA" id="ARBA00022989"/>
    </source>
</evidence>
<dbReference type="InterPro" id="IPR003369">
    <property type="entry name" value="TatA/B/E"/>
</dbReference>
<feature type="transmembrane region" description="Helical" evidence="9">
    <location>
        <begin position="6"/>
        <end position="22"/>
    </location>
</feature>
<dbReference type="GO" id="GO:0043953">
    <property type="term" value="P:protein transport by the Tat complex"/>
    <property type="evidence" value="ECO:0007669"/>
    <property type="project" value="UniProtKB-UniRule"/>
</dbReference>
<dbReference type="NCBIfam" id="NF001854">
    <property type="entry name" value="PRK00575.1"/>
    <property type="match status" value="1"/>
</dbReference>
<evidence type="ECO:0000256" key="5">
    <source>
        <dbReference type="ARBA" id="ARBA00022927"/>
    </source>
</evidence>
<feature type="region of interest" description="Disordered" evidence="10">
    <location>
        <begin position="48"/>
        <end position="104"/>
    </location>
</feature>
<evidence type="ECO:0000256" key="8">
    <source>
        <dbReference type="ARBA" id="ARBA00023136"/>
    </source>
</evidence>
<evidence type="ECO:0000256" key="3">
    <source>
        <dbReference type="ARBA" id="ARBA00022475"/>
    </source>
</evidence>
<keyword evidence="6 9" id="KW-1133">Transmembrane helix</keyword>
<evidence type="ECO:0000256" key="7">
    <source>
        <dbReference type="ARBA" id="ARBA00023010"/>
    </source>
</evidence>
<proteinExistence type="inferred from homology"/>